<sequence length="398" mass="44544">MATYSYIAFDVDGKKKKGFVSAQSEKIARAELKKLNLKAHTVKESNKDISKNTKIKEKDLSIATRQLATLLDANLSINDALKITADQINNKKLAEVFYILREEIIQGKRLASSMAKFPNIFSSTYISLVAAGDSSGNLSKIFNDLAEYLEDSIGTRQKIMSALTYPIILFSFSILVIIGLLIFVLPTVVDQFTRSGTELPALTSFLLTISNNIFLIMVTIFLIGISIFLVYKNFIRNPKNHISAHLKFLKIPLLGKFLLYVQLERYTKTMSLLLASGLNLDKAMIDGQVVVTNKYIENTLSEIKNNVLEGKDFAIAIQKDGIFPDIFKQLISSGYRSGNLSKMFLKTSIYLKNEIESKRSIFLSLLDPFVIIFMGGFIMLIVLAILIPIMQMNTLTLG</sequence>
<evidence type="ECO:0000259" key="13">
    <source>
        <dbReference type="Pfam" id="PF00482"/>
    </source>
</evidence>
<dbReference type="PROSITE" id="PS00874">
    <property type="entry name" value="T2SP_F"/>
    <property type="match status" value="1"/>
</dbReference>
<dbReference type="FunFam" id="1.20.81.30:FF:000001">
    <property type="entry name" value="Type II secretion system protein F"/>
    <property type="match status" value="1"/>
</dbReference>
<dbReference type="InterPro" id="IPR042094">
    <property type="entry name" value="T2SS_GspF_sf"/>
</dbReference>
<keyword evidence="6" id="KW-0997">Cell inner membrane</keyword>
<dbReference type="EMBL" id="JH611190">
    <property type="protein sequence ID" value="EJP72562.1"/>
    <property type="molecule type" value="Genomic_DNA"/>
</dbReference>
<dbReference type="PRINTS" id="PR00812">
    <property type="entry name" value="BCTERIALGSPF"/>
</dbReference>
<comment type="function">
    <text evidence="1">Component of the type II secretion system inner membrane complex required for the energy-dependent secretion of extracellular factors such as proteases and toxins from the periplasm.</text>
</comment>
<evidence type="ECO:0000256" key="5">
    <source>
        <dbReference type="ARBA" id="ARBA00022475"/>
    </source>
</evidence>
<dbReference type="InterPro" id="IPR001992">
    <property type="entry name" value="T2SS_GspF/T4SS_PilC_CS"/>
</dbReference>
<keyword evidence="4 11" id="KW-0813">Transport</keyword>
<dbReference type="GO" id="GO:0009306">
    <property type="term" value="P:protein secretion"/>
    <property type="evidence" value="ECO:0007669"/>
    <property type="project" value="InterPro"/>
</dbReference>
<dbReference type="Gene3D" id="1.20.81.30">
    <property type="entry name" value="Type II secretion system (T2SS), domain F"/>
    <property type="match status" value="2"/>
</dbReference>
<evidence type="ECO:0000256" key="1">
    <source>
        <dbReference type="ARBA" id="ARBA00002684"/>
    </source>
</evidence>
<keyword evidence="8 12" id="KW-1133">Transmembrane helix</keyword>
<feature type="transmembrane region" description="Helical" evidence="12">
    <location>
        <begin position="162"/>
        <end position="185"/>
    </location>
</feature>
<reference evidence="14 15" key="1">
    <citation type="journal article" date="2012" name="ISME J.">
        <title>Genomic insights to SAR86, an abundant and uncultivated marine bacterial lineage.</title>
        <authorList>
            <person name="Dupont C.L."/>
            <person name="Rusch D.B."/>
            <person name="Yooseph S."/>
            <person name="Lombardo M.J."/>
            <person name="Richter R.A."/>
            <person name="Valas R."/>
            <person name="Novotny M."/>
            <person name="Yee-Greenbaum J."/>
            <person name="Selengut J.D."/>
            <person name="Haft D.H."/>
            <person name="Halpern A.L."/>
            <person name="Lasken R.S."/>
            <person name="Nealson K."/>
            <person name="Friedman R."/>
            <person name="Venter J.C."/>
        </authorList>
    </citation>
    <scope>NUCLEOTIDE SEQUENCE [LARGE SCALE GENOMIC DNA]</scope>
</reference>
<feature type="transmembrane region" description="Helical" evidence="12">
    <location>
        <begin position="361"/>
        <end position="390"/>
    </location>
</feature>
<dbReference type="PANTHER" id="PTHR30012">
    <property type="entry name" value="GENERAL SECRETION PATHWAY PROTEIN"/>
    <property type="match status" value="1"/>
</dbReference>
<keyword evidence="7 11" id="KW-0812">Transmembrane</keyword>
<dbReference type="InterPro" id="IPR003004">
    <property type="entry name" value="GspF/PilC"/>
</dbReference>
<dbReference type="PANTHER" id="PTHR30012:SF0">
    <property type="entry name" value="TYPE II SECRETION SYSTEM PROTEIN F-RELATED"/>
    <property type="match status" value="1"/>
</dbReference>
<dbReference type="InterPro" id="IPR018076">
    <property type="entry name" value="T2SS_GspF_dom"/>
</dbReference>
<evidence type="ECO:0000256" key="11">
    <source>
        <dbReference type="RuleBase" id="RU003923"/>
    </source>
</evidence>
<evidence type="ECO:0000256" key="10">
    <source>
        <dbReference type="ARBA" id="ARBA00030750"/>
    </source>
</evidence>
<protein>
    <recommendedName>
        <fullName evidence="10">General secretion pathway protein F</fullName>
    </recommendedName>
</protein>
<evidence type="ECO:0000313" key="15">
    <source>
        <dbReference type="Proteomes" id="UP000010116"/>
    </source>
</evidence>
<evidence type="ECO:0000256" key="8">
    <source>
        <dbReference type="ARBA" id="ARBA00022989"/>
    </source>
</evidence>
<dbReference type="GO" id="GO:0005886">
    <property type="term" value="C:plasma membrane"/>
    <property type="evidence" value="ECO:0007669"/>
    <property type="project" value="UniProtKB-SubCell"/>
</dbReference>
<dbReference type="HOGENOM" id="CLU_035032_2_1_6"/>
<dbReference type="Proteomes" id="UP000010116">
    <property type="component" value="Unassembled WGS sequence"/>
</dbReference>
<evidence type="ECO:0000256" key="9">
    <source>
        <dbReference type="ARBA" id="ARBA00023136"/>
    </source>
</evidence>
<evidence type="ECO:0000256" key="2">
    <source>
        <dbReference type="ARBA" id="ARBA00004429"/>
    </source>
</evidence>
<feature type="domain" description="Type II secretion system protein GspF" evidence="13">
    <location>
        <begin position="64"/>
        <end position="186"/>
    </location>
</feature>
<evidence type="ECO:0000256" key="3">
    <source>
        <dbReference type="ARBA" id="ARBA00005745"/>
    </source>
</evidence>
<keyword evidence="9 12" id="KW-0472">Membrane</keyword>
<evidence type="ECO:0000256" key="4">
    <source>
        <dbReference type="ARBA" id="ARBA00022448"/>
    </source>
</evidence>
<keyword evidence="5" id="KW-1003">Cell membrane</keyword>
<evidence type="ECO:0000313" key="14">
    <source>
        <dbReference type="EMBL" id="EJP72562.1"/>
    </source>
</evidence>
<organism evidence="14 15">
    <name type="scientific">SAR86 cluster bacterium SAR86B</name>
    <dbReference type="NCBI Taxonomy" id="1123867"/>
    <lineage>
        <taxon>Bacteria</taxon>
        <taxon>Pseudomonadati</taxon>
        <taxon>Pseudomonadota</taxon>
        <taxon>Gammaproteobacteria</taxon>
        <taxon>SAR86 cluster</taxon>
    </lineage>
</organism>
<evidence type="ECO:0000256" key="12">
    <source>
        <dbReference type="SAM" id="Phobius"/>
    </source>
</evidence>
<evidence type="ECO:0000256" key="7">
    <source>
        <dbReference type="ARBA" id="ARBA00022692"/>
    </source>
</evidence>
<feature type="transmembrane region" description="Helical" evidence="12">
    <location>
        <begin position="205"/>
        <end position="231"/>
    </location>
</feature>
<evidence type="ECO:0000256" key="6">
    <source>
        <dbReference type="ARBA" id="ARBA00022519"/>
    </source>
</evidence>
<dbReference type="AlphaFoldDB" id="J4V1V5"/>
<comment type="similarity">
    <text evidence="3 11">Belongs to the GSP F family.</text>
</comment>
<gene>
    <name evidence="14" type="ORF">NT02SARS_1202</name>
</gene>
<feature type="domain" description="Type II secretion system protein GspF" evidence="13">
    <location>
        <begin position="267"/>
        <end position="388"/>
    </location>
</feature>
<proteinExistence type="inferred from homology"/>
<accession>J4V1V5</accession>
<comment type="subcellular location">
    <subcellularLocation>
        <location evidence="2 11">Cell inner membrane</location>
        <topology evidence="2 11">Multi-pass membrane protein</topology>
    </subcellularLocation>
</comment>
<dbReference type="Pfam" id="PF00482">
    <property type="entry name" value="T2SSF"/>
    <property type="match status" value="2"/>
</dbReference>
<name>J4V1V5_9GAMM</name>